<feature type="transmembrane region" description="Helical" evidence="6">
    <location>
        <begin position="306"/>
        <end position="328"/>
    </location>
</feature>
<keyword evidence="3 6" id="KW-0812">Transmembrane</keyword>
<feature type="domain" description="Major facilitator superfamily (MFS) profile" evidence="7">
    <location>
        <begin position="15"/>
        <end position="395"/>
    </location>
</feature>
<organism evidence="8 9">
    <name type="scientific">Aquibacillus albus</name>
    <dbReference type="NCBI Taxonomy" id="1168171"/>
    <lineage>
        <taxon>Bacteria</taxon>
        <taxon>Bacillati</taxon>
        <taxon>Bacillota</taxon>
        <taxon>Bacilli</taxon>
        <taxon>Bacillales</taxon>
        <taxon>Bacillaceae</taxon>
        <taxon>Aquibacillus</taxon>
    </lineage>
</organism>
<evidence type="ECO:0000256" key="1">
    <source>
        <dbReference type="ARBA" id="ARBA00004651"/>
    </source>
</evidence>
<sequence length="402" mass="43108">MNKINGRNNQKFTKIILIVSIILVAFNLRPAITSVGPLIGIIKDDLHLANWNAGLITSLPLLAFATMSPIAPKIANRFGNERTLLLGLMILFLGIVTRSIALTITLYIGTTLVGLGIAICNVLLPGLIKGKYPEKIGLMTSVYTTSMSILAAAGSGLSVPLAKGLDLGWQKSLLSWALLTGISIIVWIILIKIQTNEETKRIYEPSATKLLSSMVAWQVTLFMGLQSFLFYVTIAWLPEILHHSGFSIVTGGWLLSYMQFISLPATFLTPILAGRVKNQQGIVIGIGVLAITGYSGLLIGGTLSIMFLWITLIGCALGSSISLSLVLLGLRSTNSRQAAELSGMAQSFGYLLASIGPISIGFIYDVTSNWSIPLITIIILAVCLIIFGLGAGRNKYVLKADS</sequence>
<evidence type="ECO:0000256" key="4">
    <source>
        <dbReference type="ARBA" id="ARBA00022989"/>
    </source>
</evidence>
<dbReference type="PROSITE" id="PS50850">
    <property type="entry name" value="MFS"/>
    <property type="match status" value="1"/>
</dbReference>
<evidence type="ECO:0000256" key="2">
    <source>
        <dbReference type="ARBA" id="ARBA00022448"/>
    </source>
</evidence>
<evidence type="ECO:0000259" key="7">
    <source>
        <dbReference type="PROSITE" id="PS50850"/>
    </source>
</evidence>
<feature type="transmembrane region" description="Helical" evidence="6">
    <location>
        <begin position="214"/>
        <end position="237"/>
    </location>
</feature>
<evidence type="ECO:0000313" key="9">
    <source>
        <dbReference type="Proteomes" id="UP001296943"/>
    </source>
</evidence>
<dbReference type="Pfam" id="PF07690">
    <property type="entry name" value="MFS_1"/>
    <property type="match status" value="1"/>
</dbReference>
<evidence type="ECO:0000256" key="5">
    <source>
        <dbReference type="ARBA" id="ARBA00023136"/>
    </source>
</evidence>
<dbReference type="RefSeq" id="WP_420829212.1">
    <property type="nucleotide sequence ID" value="NZ_JAFBDR010000007.1"/>
</dbReference>
<accession>A0ABS2MZ46</accession>
<protein>
    <submittedName>
        <fullName evidence="8">CP family cyanate transporter-like MFS transporter</fullName>
    </submittedName>
</protein>
<comment type="subcellular location">
    <subcellularLocation>
        <location evidence="1">Cell membrane</location>
        <topology evidence="1">Multi-pass membrane protein</topology>
    </subcellularLocation>
</comment>
<feature type="transmembrane region" description="Helical" evidence="6">
    <location>
        <begin position="107"/>
        <end position="128"/>
    </location>
</feature>
<feature type="transmembrane region" description="Helical" evidence="6">
    <location>
        <begin position="52"/>
        <end position="71"/>
    </location>
</feature>
<feature type="transmembrane region" description="Helical" evidence="6">
    <location>
        <begin position="348"/>
        <end position="364"/>
    </location>
</feature>
<dbReference type="InterPro" id="IPR011701">
    <property type="entry name" value="MFS"/>
</dbReference>
<comment type="caution">
    <text evidence="8">The sequence shown here is derived from an EMBL/GenBank/DDBJ whole genome shotgun (WGS) entry which is preliminary data.</text>
</comment>
<reference evidence="8 9" key="1">
    <citation type="submission" date="2021-01" db="EMBL/GenBank/DDBJ databases">
        <title>Genomic Encyclopedia of Type Strains, Phase IV (KMG-IV): sequencing the most valuable type-strain genomes for metagenomic binning, comparative biology and taxonomic classification.</title>
        <authorList>
            <person name="Goeker M."/>
        </authorList>
    </citation>
    <scope>NUCLEOTIDE SEQUENCE [LARGE SCALE GENOMIC DNA]</scope>
    <source>
        <strain evidence="8 9">DSM 23711</strain>
    </source>
</reference>
<feature type="transmembrane region" description="Helical" evidence="6">
    <location>
        <begin position="140"/>
        <end position="161"/>
    </location>
</feature>
<keyword evidence="2" id="KW-0813">Transport</keyword>
<evidence type="ECO:0000256" key="3">
    <source>
        <dbReference type="ARBA" id="ARBA00022692"/>
    </source>
</evidence>
<gene>
    <name evidence="8" type="ORF">JOC48_001644</name>
</gene>
<dbReference type="InterPro" id="IPR036259">
    <property type="entry name" value="MFS_trans_sf"/>
</dbReference>
<feature type="transmembrane region" description="Helical" evidence="6">
    <location>
        <begin position="173"/>
        <end position="193"/>
    </location>
</feature>
<dbReference type="PANTHER" id="PTHR23523">
    <property type="match status" value="1"/>
</dbReference>
<dbReference type="PANTHER" id="PTHR23523:SF2">
    <property type="entry name" value="2-NITROIMIDAZOLE TRANSPORTER"/>
    <property type="match status" value="1"/>
</dbReference>
<evidence type="ECO:0000256" key="6">
    <source>
        <dbReference type="SAM" id="Phobius"/>
    </source>
</evidence>
<dbReference type="InterPro" id="IPR052524">
    <property type="entry name" value="MFS_Cyanate_Porter"/>
</dbReference>
<proteinExistence type="predicted"/>
<feature type="transmembrane region" description="Helical" evidence="6">
    <location>
        <begin position="370"/>
        <end position="392"/>
    </location>
</feature>
<feature type="transmembrane region" description="Helical" evidence="6">
    <location>
        <begin position="12"/>
        <end position="32"/>
    </location>
</feature>
<keyword evidence="4 6" id="KW-1133">Transmembrane helix</keyword>
<evidence type="ECO:0000313" key="8">
    <source>
        <dbReference type="EMBL" id="MBM7571161.1"/>
    </source>
</evidence>
<feature type="transmembrane region" description="Helical" evidence="6">
    <location>
        <begin position="257"/>
        <end position="274"/>
    </location>
</feature>
<keyword evidence="9" id="KW-1185">Reference proteome</keyword>
<dbReference type="EMBL" id="JAFBDR010000007">
    <property type="protein sequence ID" value="MBM7571161.1"/>
    <property type="molecule type" value="Genomic_DNA"/>
</dbReference>
<keyword evidence="5 6" id="KW-0472">Membrane</keyword>
<feature type="transmembrane region" description="Helical" evidence="6">
    <location>
        <begin position="281"/>
        <end position="300"/>
    </location>
</feature>
<dbReference type="SUPFAM" id="SSF103473">
    <property type="entry name" value="MFS general substrate transporter"/>
    <property type="match status" value="1"/>
</dbReference>
<dbReference type="Gene3D" id="1.20.1250.20">
    <property type="entry name" value="MFS general substrate transporter like domains"/>
    <property type="match status" value="1"/>
</dbReference>
<dbReference type="InterPro" id="IPR020846">
    <property type="entry name" value="MFS_dom"/>
</dbReference>
<dbReference type="CDD" id="cd17339">
    <property type="entry name" value="MFS_NIMT_CynX_like"/>
    <property type="match status" value="1"/>
</dbReference>
<dbReference type="Proteomes" id="UP001296943">
    <property type="component" value="Unassembled WGS sequence"/>
</dbReference>
<feature type="transmembrane region" description="Helical" evidence="6">
    <location>
        <begin position="83"/>
        <end position="101"/>
    </location>
</feature>
<name>A0ABS2MZ46_9BACI</name>